<proteinExistence type="inferred from homology"/>
<reference evidence="10 11" key="1">
    <citation type="submission" date="2024-04" db="EMBL/GenBank/DDBJ databases">
        <authorList>
            <person name="Waldvogel A.-M."/>
            <person name="Schoenle A."/>
        </authorList>
    </citation>
    <scope>NUCLEOTIDE SEQUENCE [LARGE SCALE GENOMIC DNA]</scope>
</reference>
<dbReference type="InterPro" id="IPR045179">
    <property type="entry name" value="YgfZ/GcvT"/>
</dbReference>
<dbReference type="NCBIfam" id="TIGR03317">
    <property type="entry name" value="ygfZ_signature"/>
    <property type="match status" value="1"/>
</dbReference>
<evidence type="ECO:0000313" key="11">
    <source>
        <dbReference type="Proteomes" id="UP001497482"/>
    </source>
</evidence>
<keyword evidence="2" id="KW-0809">Transit peptide</keyword>
<dbReference type="Gene3D" id="3.30.1360.120">
    <property type="entry name" value="Probable tRNA modification gtpase trme, domain 1"/>
    <property type="match status" value="1"/>
</dbReference>
<evidence type="ECO:0000313" key="10">
    <source>
        <dbReference type="EMBL" id="CAL1579451.1"/>
    </source>
</evidence>
<dbReference type="InterPro" id="IPR057460">
    <property type="entry name" value="CAF17_C"/>
</dbReference>
<evidence type="ECO:0000256" key="6">
    <source>
        <dbReference type="ARBA" id="ARBA00093447"/>
    </source>
</evidence>
<keyword evidence="11" id="KW-1185">Reference proteome</keyword>
<evidence type="ECO:0000256" key="1">
    <source>
        <dbReference type="ARBA" id="ARBA00004173"/>
    </source>
</evidence>
<dbReference type="PANTHER" id="PTHR22602">
    <property type="entry name" value="TRANSFERASE CAF17, MITOCHONDRIAL-RELATED"/>
    <property type="match status" value="1"/>
</dbReference>
<evidence type="ECO:0000256" key="3">
    <source>
        <dbReference type="ARBA" id="ARBA00023128"/>
    </source>
</evidence>
<evidence type="ECO:0000256" key="4">
    <source>
        <dbReference type="ARBA" id="ARBA00023133"/>
    </source>
</evidence>
<evidence type="ECO:0000256" key="8">
    <source>
        <dbReference type="SAM" id="MobiDB-lite"/>
    </source>
</evidence>
<comment type="subcellular location">
    <subcellularLocation>
        <location evidence="1">Mitochondrion</location>
    </subcellularLocation>
</comment>
<feature type="region of interest" description="Disordered" evidence="8">
    <location>
        <begin position="270"/>
        <end position="297"/>
    </location>
</feature>
<evidence type="ECO:0000256" key="7">
    <source>
        <dbReference type="ARBA" id="ARBA00093625"/>
    </source>
</evidence>
<keyword evidence="4" id="KW-0350">Heme biosynthesis</keyword>
<dbReference type="SUPFAM" id="SSF103025">
    <property type="entry name" value="Folate-binding domain"/>
    <property type="match status" value="1"/>
</dbReference>
<dbReference type="FunFam" id="3.30.1360.120:FF:000015">
    <property type="entry name" value="IBA57, iron-sulfur cluster assembly"/>
    <property type="match status" value="1"/>
</dbReference>
<dbReference type="AlphaFoldDB" id="A0AAV2JP16"/>
<organism evidence="10 11">
    <name type="scientific">Knipowitschia caucasica</name>
    <name type="common">Caucasian dwarf goby</name>
    <name type="synonym">Pomatoschistus caucasicus</name>
    <dbReference type="NCBI Taxonomy" id="637954"/>
    <lineage>
        <taxon>Eukaryota</taxon>
        <taxon>Metazoa</taxon>
        <taxon>Chordata</taxon>
        <taxon>Craniata</taxon>
        <taxon>Vertebrata</taxon>
        <taxon>Euteleostomi</taxon>
        <taxon>Actinopterygii</taxon>
        <taxon>Neopterygii</taxon>
        <taxon>Teleostei</taxon>
        <taxon>Neoteleostei</taxon>
        <taxon>Acanthomorphata</taxon>
        <taxon>Gobiaria</taxon>
        <taxon>Gobiiformes</taxon>
        <taxon>Gobioidei</taxon>
        <taxon>Gobiidae</taxon>
        <taxon>Gobiinae</taxon>
        <taxon>Knipowitschia</taxon>
    </lineage>
</organism>
<dbReference type="GO" id="GO:0006783">
    <property type="term" value="P:heme biosynthetic process"/>
    <property type="evidence" value="ECO:0007669"/>
    <property type="project" value="UniProtKB-KW"/>
</dbReference>
<accession>A0AAV2JP16</accession>
<protein>
    <recommendedName>
        <fullName evidence="7">Iron-sulfur cluster assembly factor IBA57, mitochondrial</fullName>
    </recommendedName>
    <alternativeName>
        <fullName evidence="5">Iron-sulfur cluster assembly factor homolog</fullName>
    </alternativeName>
</protein>
<sequence>MGVLSLTLLSGRHLLRHARLSPVTVRRGWSELAPVRPRCFPLSHRALLKIHGPDTSAFLQGIITNDMRLLEEPEQATLYSHLLNVQGRTLFDVLLYRLQEADSLCGVLLECDGGLTNSLLKHLKIYKIRRKVTVEPCPELSVWAVLPGEASKPELLTPEKATALEADPRTESMGWRLVMDKSEDPNHVIPSFHKGEVEEYHKHRYSIGLPEGAKDIPPGVALPLESNLVFMNGISFTKGCYIGQELTARTHHTGVVRKRLMPTRLSAPFSTQNLEEGAPLQTREGKPAGKHRSGLGDLGLGLVRTTQAKEELTVKSVDGQTVTLKASVPDWWPLEAKLNLERV</sequence>
<dbReference type="Pfam" id="PF25455">
    <property type="entry name" value="Beta-barrel_CAF17_C"/>
    <property type="match status" value="1"/>
</dbReference>
<keyword evidence="3" id="KW-0496">Mitochondrion</keyword>
<feature type="domain" description="CAF17 C-terminal" evidence="9">
    <location>
        <begin position="257"/>
        <end position="333"/>
    </location>
</feature>
<dbReference type="GO" id="GO:0005759">
    <property type="term" value="C:mitochondrial matrix"/>
    <property type="evidence" value="ECO:0007669"/>
    <property type="project" value="TreeGrafter"/>
</dbReference>
<dbReference type="PANTHER" id="PTHR22602:SF0">
    <property type="entry name" value="TRANSFERASE CAF17, MITOCHONDRIAL-RELATED"/>
    <property type="match status" value="1"/>
</dbReference>
<evidence type="ECO:0000259" key="9">
    <source>
        <dbReference type="Pfam" id="PF25455"/>
    </source>
</evidence>
<dbReference type="InterPro" id="IPR017703">
    <property type="entry name" value="YgfZ/GCV_T_CS"/>
</dbReference>
<name>A0AAV2JP16_KNICA</name>
<dbReference type="GO" id="GO:0016226">
    <property type="term" value="P:iron-sulfur cluster assembly"/>
    <property type="evidence" value="ECO:0007669"/>
    <property type="project" value="TreeGrafter"/>
</dbReference>
<dbReference type="InterPro" id="IPR027266">
    <property type="entry name" value="TrmE/GcvT-like"/>
</dbReference>
<dbReference type="Proteomes" id="UP001497482">
    <property type="component" value="Chromosome 14"/>
</dbReference>
<evidence type="ECO:0000256" key="5">
    <source>
        <dbReference type="ARBA" id="ARBA00075513"/>
    </source>
</evidence>
<gene>
    <name evidence="10" type="ORF">KC01_LOCUS10506</name>
</gene>
<dbReference type="EMBL" id="OZ035836">
    <property type="protein sequence ID" value="CAL1579451.1"/>
    <property type="molecule type" value="Genomic_DNA"/>
</dbReference>
<evidence type="ECO:0000256" key="2">
    <source>
        <dbReference type="ARBA" id="ARBA00022946"/>
    </source>
</evidence>
<comment type="similarity">
    <text evidence="6">Belongs to the GcvT family. CAF17/IBA57 subfamily.</text>
</comment>